<comment type="cofactor">
    <cofactor evidence="1">
        <name>pyridoxal 5'-phosphate</name>
        <dbReference type="ChEBI" id="CHEBI:597326"/>
    </cofactor>
</comment>
<dbReference type="InterPro" id="IPR023603">
    <property type="entry name" value="Low_specificity_L-TA-like"/>
</dbReference>
<dbReference type="Pfam" id="PF01212">
    <property type="entry name" value="Beta_elim_lyase"/>
    <property type="match status" value="1"/>
</dbReference>
<dbReference type="NCBIfam" id="NF041359">
    <property type="entry name" value="GntG_guanitoxin"/>
    <property type="match status" value="1"/>
</dbReference>
<evidence type="ECO:0000313" key="8">
    <source>
        <dbReference type="Proteomes" id="UP000184388"/>
    </source>
</evidence>
<dbReference type="SUPFAM" id="SSF53383">
    <property type="entry name" value="PLP-dependent transferases"/>
    <property type="match status" value="1"/>
</dbReference>
<comment type="caution">
    <text evidence="7">The sequence shown here is derived from an EMBL/GenBank/DDBJ whole genome shotgun (WGS) entry which is preliminary data.</text>
</comment>
<dbReference type="GO" id="GO:0005829">
    <property type="term" value="C:cytosol"/>
    <property type="evidence" value="ECO:0007669"/>
    <property type="project" value="TreeGrafter"/>
</dbReference>
<dbReference type="FunFam" id="3.40.640.10:FF:000030">
    <property type="entry name" value="Low-specificity L-threonine aldolase"/>
    <property type="match status" value="1"/>
</dbReference>
<evidence type="ECO:0000256" key="4">
    <source>
        <dbReference type="ARBA" id="ARBA00023239"/>
    </source>
</evidence>
<reference evidence="8" key="1">
    <citation type="submission" date="2016-11" db="EMBL/GenBank/DDBJ databases">
        <authorList>
            <person name="Jaros S."/>
            <person name="Januszkiewicz K."/>
            <person name="Wedrychowicz H."/>
        </authorList>
    </citation>
    <scope>NUCLEOTIDE SEQUENCE [LARGE SCALE GENOMIC DNA]</scope>
    <source>
        <strain evidence="8">CGMCC 4.3555</strain>
    </source>
</reference>
<evidence type="ECO:0000256" key="1">
    <source>
        <dbReference type="ARBA" id="ARBA00001933"/>
    </source>
</evidence>
<dbReference type="EMBL" id="FRBK01000013">
    <property type="protein sequence ID" value="SHM67290.1"/>
    <property type="molecule type" value="Genomic_DNA"/>
</dbReference>
<dbReference type="Proteomes" id="UP000184388">
    <property type="component" value="Unassembled WGS sequence"/>
</dbReference>
<evidence type="ECO:0000256" key="3">
    <source>
        <dbReference type="ARBA" id="ARBA00022898"/>
    </source>
</evidence>
<dbReference type="Gene3D" id="3.90.1150.10">
    <property type="entry name" value="Aspartate Aminotransferase, domain 1"/>
    <property type="match status" value="1"/>
</dbReference>
<dbReference type="InterPro" id="IPR015424">
    <property type="entry name" value="PyrdxlP-dep_Trfase"/>
</dbReference>
<name>A0A9X8N1S9_9ACTN</name>
<evidence type="ECO:0000259" key="6">
    <source>
        <dbReference type="Pfam" id="PF01212"/>
    </source>
</evidence>
<keyword evidence="3" id="KW-0663">Pyridoxal phosphate</keyword>
<dbReference type="InterPro" id="IPR001597">
    <property type="entry name" value="ArAA_b-elim_lyase/Thr_aldolase"/>
</dbReference>
<comment type="similarity">
    <text evidence="2">Belongs to the threonine aldolase family.</text>
</comment>
<dbReference type="InterPro" id="IPR015422">
    <property type="entry name" value="PyrdxlP-dep_Trfase_small"/>
</dbReference>
<organism evidence="7 8">
    <name type="scientific">Streptomyces yunnanensis</name>
    <dbReference type="NCBI Taxonomy" id="156453"/>
    <lineage>
        <taxon>Bacteria</taxon>
        <taxon>Bacillati</taxon>
        <taxon>Actinomycetota</taxon>
        <taxon>Actinomycetes</taxon>
        <taxon>Kitasatosporales</taxon>
        <taxon>Streptomycetaceae</taxon>
        <taxon>Streptomyces</taxon>
    </lineage>
</organism>
<feature type="modified residue" description="N6-(pyridoxal phosphate)lysine" evidence="5">
    <location>
        <position position="204"/>
    </location>
</feature>
<protein>
    <submittedName>
        <fullName evidence="7">L-threonine aldolase</fullName>
    </submittedName>
</protein>
<evidence type="ECO:0000256" key="2">
    <source>
        <dbReference type="ARBA" id="ARBA00006966"/>
    </source>
</evidence>
<evidence type="ECO:0000313" key="7">
    <source>
        <dbReference type="EMBL" id="SHM67290.1"/>
    </source>
</evidence>
<dbReference type="PIRSF" id="PIRSF017617">
    <property type="entry name" value="Thr_aldolase"/>
    <property type="match status" value="1"/>
</dbReference>
<keyword evidence="4" id="KW-0456">Lyase</keyword>
<proteinExistence type="inferred from homology"/>
<evidence type="ECO:0000256" key="5">
    <source>
        <dbReference type="PIRSR" id="PIRSR017617-1"/>
    </source>
</evidence>
<dbReference type="GO" id="GO:0006545">
    <property type="term" value="P:glycine biosynthetic process"/>
    <property type="evidence" value="ECO:0007669"/>
    <property type="project" value="TreeGrafter"/>
</dbReference>
<dbReference type="InterPro" id="IPR015421">
    <property type="entry name" value="PyrdxlP-dep_Trfase_major"/>
</dbReference>
<dbReference type="AlphaFoldDB" id="A0A9X8N1S9"/>
<dbReference type="GO" id="GO:0006567">
    <property type="term" value="P:L-threonine catabolic process"/>
    <property type="evidence" value="ECO:0007669"/>
    <property type="project" value="TreeGrafter"/>
</dbReference>
<gene>
    <name evidence="7" type="ORF">SAMN05216268_11320</name>
</gene>
<accession>A0A9X8N1S9</accession>
<dbReference type="RefSeq" id="WP_073446818.1">
    <property type="nucleotide sequence ID" value="NZ_FRBK01000013.1"/>
</dbReference>
<dbReference type="PANTHER" id="PTHR48097:SF9">
    <property type="entry name" value="L-THREONINE ALDOLASE"/>
    <property type="match status" value="1"/>
</dbReference>
<sequence>MPAPIDLRSDTLSTITPQMRRFTADAEVGDDLYGGDATTQRLERRCAELPGKEAALFTASGTLSNQLAIRVHTERGSEIITDAKYHINFFEVAATADLSGVALNPVDSPDGILTPRLLDAAVDRKRRSRPTSAPSLVWIENTVNYCGGRAISVSDLADLRAASLAKGLPTHLDGARLPNASVATGASLAEYAATVDTVAVSFAKTLGAPFGSVLAGPAELIERASVYRLWYGGGLHQSGFMAAAALYALEHHIDRLAEDHAHARLLRELLVKSPAFSAPEPETNMVIADVSGTGLSSAEFVSAAAEAGVKVARWTDTQVRLVARLGVDEAVVRDAARRLHQAADRQPSLAMKP</sequence>
<dbReference type="GO" id="GO:0008732">
    <property type="term" value="F:L-allo-threonine aldolase activity"/>
    <property type="evidence" value="ECO:0007669"/>
    <property type="project" value="TreeGrafter"/>
</dbReference>
<dbReference type="PANTHER" id="PTHR48097">
    <property type="entry name" value="L-THREONINE ALDOLASE-RELATED"/>
    <property type="match status" value="1"/>
</dbReference>
<dbReference type="Gene3D" id="3.40.640.10">
    <property type="entry name" value="Type I PLP-dependent aspartate aminotransferase-like (Major domain)"/>
    <property type="match status" value="1"/>
</dbReference>
<feature type="domain" description="Aromatic amino acid beta-eliminating lyase/threonine aldolase" evidence="6">
    <location>
        <begin position="6"/>
        <end position="291"/>
    </location>
</feature>